<sequence length="446" mass="52387">MCIVESEDNSKDVMYLFHSNNCHLLKVELDADNNFPILQETETKIIFGITFNKSKNEVIVLGQDRVVVYDGDNLLFKYEQLYMEPTLAIHYDHSTDELCTFSFESNNYYLRKYYGNSLGFSKCHEIVSFEIGDVEPIFGWKPHNFLVFYSNTDHELLLCDSSNFSLVAKVDGYKLDSLAFDRVTNTIFSFSHNKVSQLELLLETFVYDMPLSREIYGNLFCLQSKFPKTFFISNDVPLVVSYLRNIRLPRLHKFKHKEFRDESVISEIYDMNTEEVIKIRADSSVYDLVKFSPFEFRSKNLHYKYFKRFPNDKMFVIGTNFDDTFYIAVLLSELKEYGQWLDDFPIHIVSRKDESVVKCKLSDFIKTLKTEIYVMLHYPDRDEGSTGYEFKINTEKLYFKLGKEGCMDPETGKLNSNMLSESYRNIVIHSGFETILRIAKIHLKDQ</sequence>
<dbReference type="RefSeq" id="XP_002679685.1">
    <property type="nucleotide sequence ID" value="XM_002679639.1"/>
</dbReference>
<dbReference type="GeneID" id="8861260"/>
<proteinExistence type="predicted"/>
<dbReference type="InParanoid" id="D2V7X4"/>
<dbReference type="AlphaFoldDB" id="D2V7X4"/>
<accession>D2V7X4</accession>
<dbReference type="Proteomes" id="UP000006671">
    <property type="component" value="Unassembled WGS sequence"/>
</dbReference>
<dbReference type="VEuPathDB" id="AmoebaDB:NAEGRDRAFT_64956"/>
<protein>
    <submittedName>
        <fullName evidence="1">Predicted protein</fullName>
    </submittedName>
</protein>
<name>D2V7X4_NAEGR</name>
<organism evidence="2">
    <name type="scientific">Naegleria gruberi</name>
    <name type="common">Amoeba</name>
    <dbReference type="NCBI Taxonomy" id="5762"/>
    <lineage>
        <taxon>Eukaryota</taxon>
        <taxon>Discoba</taxon>
        <taxon>Heterolobosea</taxon>
        <taxon>Tetramitia</taxon>
        <taxon>Eutetramitia</taxon>
        <taxon>Vahlkampfiidae</taxon>
        <taxon>Naegleria</taxon>
    </lineage>
</organism>
<evidence type="ECO:0000313" key="2">
    <source>
        <dbReference type="Proteomes" id="UP000006671"/>
    </source>
</evidence>
<dbReference type="EMBL" id="GG738856">
    <property type="protein sequence ID" value="EFC46941.1"/>
    <property type="molecule type" value="Genomic_DNA"/>
</dbReference>
<evidence type="ECO:0000313" key="1">
    <source>
        <dbReference type="EMBL" id="EFC46941.1"/>
    </source>
</evidence>
<dbReference type="KEGG" id="ngr:NAEGRDRAFT_64956"/>
<reference evidence="1 2" key="1">
    <citation type="journal article" date="2010" name="Cell">
        <title>The genome of Naegleria gruberi illuminates early eukaryotic versatility.</title>
        <authorList>
            <person name="Fritz-Laylin L.K."/>
            <person name="Prochnik S.E."/>
            <person name="Ginger M.L."/>
            <person name="Dacks J.B."/>
            <person name="Carpenter M.L."/>
            <person name="Field M.C."/>
            <person name="Kuo A."/>
            <person name="Paredez A."/>
            <person name="Chapman J."/>
            <person name="Pham J."/>
            <person name="Shu S."/>
            <person name="Neupane R."/>
            <person name="Cipriano M."/>
            <person name="Mancuso J."/>
            <person name="Tu H."/>
            <person name="Salamov A."/>
            <person name="Lindquist E."/>
            <person name="Shapiro H."/>
            <person name="Lucas S."/>
            <person name="Grigoriev I.V."/>
            <person name="Cande W.Z."/>
            <person name="Fulton C."/>
            <person name="Rokhsar D.S."/>
            <person name="Dawson S.C."/>
        </authorList>
    </citation>
    <scope>NUCLEOTIDE SEQUENCE [LARGE SCALE GENOMIC DNA]</scope>
    <source>
        <strain evidence="1 2">NEG-M</strain>
    </source>
</reference>
<gene>
    <name evidence="1" type="ORF">NAEGRDRAFT_64956</name>
</gene>
<keyword evidence="2" id="KW-1185">Reference proteome</keyword>